<name>A0A0L0D9C5_THETB</name>
<dbReference type="EMBL" id="GL349449">
    <property type="protein sequence ID" value="KNC47903.1"/>
    <property type="molecule type" value="Genomic_DNA"/>
</dbReference>
<dbReference type="AlphaFoldDB" id="A0A0L0D9C5"/>
<dbReference type="PANTHER" id="PTHR34817">
    <property type="entry name" value="NUCLEOTIDYLTRANSFERASE"/>
    <property type="match status" value="1"/>
</dbReference>
<proteinExistence type="predicted"/>
<protein>
    <submittedName>
        <fullName evidence="1">Uncharacterized protein</fullName>
    </submittedName>
</protein>
<keyword evidence="2" id="KW-1185">Reference proteome</keyword>
<accession>A0A0L0D9C5</accession>
<dbReference type="Proteomes" id="UP000054408">
    <property type="component" value="Unassembled WGS sequence"/>
</dbReference>
<evidence type="ECO:0000313" key="2">
    <source>
        <dbReference type="Proteomes" id="UP000054408"/>
    </source>
</evidence>
<evidence type="ECO:0000313" key="1">
    <source>
        <dbReference type="EMBL" id="KNC47903.1"/>
    </source>
</evidence>
<gene>
    <name evidence="1" type="ORF">AMSG_04134</name>
</gene>
<dbReference type="InterPro" id="IPR018775">
    <property type="entry name" value="RlaP"/>
</dbReference>
<reference evidence="1 2" key="1">
    <citation type="submission" date="2010-05" db="EMBL/GenBank/DDBJ databases">
        <title>The Genome Sequence of Thecamonas trahens ATCC 50062.</title>
        <authorList>
            <consortium name="The Broad Institute Genome Sequencing Platform"/>
            <person name="Russ C."/>
            <person name="Cuomo C."/>
            <person name="Shea T."/>
            <person name="Young S.K."/>
            <person name="Zeng Q."/>
            <person name="Koehrsen M."/>
            <person name="Haas B."/>
            <person name="Borodovsky M."/>
            <person name="Guigo R."/>
            <person name="Alvarado L."/>
            <person name="Berlin A."/>
            <person name="Bochicchio J."/>
            <person name="Borenstein D."/>
            <person name="Chapman S."/>
            <person name="Chen Z."/>
            <person name="Freedman E."/>
            <person name="Gellesch M."/>
            <person name="Goldberg J."/>
            <person name="Griggs A."/>
            <person name="Gujja S."/>
            <person name="Heilman E."/>
            <person name="Heiman D."/>
            <person name="Hepburn T."/>
            <person name="Howarth C."/>
            <person name="Jen D."/>
            <person name="Larson L."/>
            <person name="Mehta T."/>
            <person name="Park D."/>
            <person name="Pearson M."/>
            <person name="Roberts A."/>
            <person name="Saif S."/>
            <person name="Shenoy N."/>
            <person name="Sisk P."/>
            <person name="Stolte C."/>
            <person name="Sykes S."/>
            <person name="Thomson T."/>
            <person name="Walk T."/>
            <person name="White J."/>
            <person name="Yandava C."/>
            <person name="Burger G."/>
            <person name="Gray M.W."/>
            <person name="Holland P.W.H."/>
            <person name="King N."/>
            <person name="Lang F.B.F."/>
            <person name="Roger A.J."/>
            <person name="Ruiz-Trillo I."/>
            <person name="Lander E."/>
            <person name="Nusbaum C."/>
        </authorList>
    </citation>
    <scope>NUCLEOTIDE SEQUENCE [LARGE SCALE GENOMIC DNA]</scope>
    <source>
        <strain evidence="1 2">ATCC 50062</strain>
    </source>
</reference>
<sequence>MAYIGGSVAFGLNKDLSDKDYVGVYAARPLALHLDLYSSVPETLTASVDGGDDYVLHEALKFGRLLLKGNPGIIEALFYDGDGYRSEAWEALQRHREAFLSQKVVHHYLGFVNSQIKQFNANKGKSTKKLYHVIRLLGEVERICAGSAPAIRITGLERDRLMSIRAGNEAVGSPGAR</sequence>
<dbReference type="RefSeq" id="XP_013758925.1">
    <property type="nucleotide sequence ID" value="XM_013903471.1"/>
</dbReference>
<dbReference type="STRING" id="461836.A0A0L0D9C5"/>
<dbReference type="OrthoDB" id="6103986at2759"/>
<dbReference type="Pfam" id="PF10127">
    <property type="entry name" value="RlaP"/>
    <property type="match status" value="1"/>
</dbReference>
<organism evidence="1 2">
    <name type="scientific">Thecamonas trahens ATCC 50062</name>
    <dbReference type="NCBI Taxonomy" id="461836"/>
    <lineage>
        <taxon>Eukaryota</taxon>
        <taxon>Apusozoa</taxon>
        <taxon>Apusomonadida</taxon>
        <taxon>Apusomonadidae</taxon>
        <taxon>Thecamonas</taxon>
    </lineage>
</organism>
<dbReference type="GeneID" id="25563696"/>
<dbReference type="PANTHER" id="PTHR34817:SF1">
    <property type="entry name" value="NUCLEOTIDYLTRANSFERASE"/>
    <property type="match status" value="1"/>
</dbReference>
<dbReference type="eggNOG" id="ENOG502SDKU">
    <property type="taxonomic scope" value="Eukaryota"/>
</dbReference>